<feature type="compositionally biased region" description="Pro residues" evidence="1">
    <location>
        <begin position="30"/>
        <end position="40"/>
    </location>
</feature>
<evidence type="ECO:0000259" key="2">
    <source>
        <dbReference type="PROSITE" id="PS51707"/>
    </source>
</evidence>
<reference evidence="3 4" key="1">
    <citation type="journal article" date="2022" name="Nat. Genet.">
        <title>Improved pea reference genome and pan-genome highlight genomic features and evolutionary characteristics.</title>
        <authorList>
            <person name="Yang T."/>
            <person name="Liu R."/>
            <person name="Luo Y."/>
            <person name="Hu S."/>
            <person name="Wang D."/>
            <person name="Wang C."/>
            <person name="Pandey M.K."/>
            <person name="Ge S."/>
            <person name="Xu Q."/>
            <person name="Li N."/>
            <person name="Li G."/>
            <person name="Huang Y."/>
            <person name="Saxena R.K."/>
            <person name="Ji Y."/>
            <person name="Li M."/>
            <person name="Yan X."/>
            <person name="He Y."/>
            <person name="Liu Y."/>
            <person name="Wang X."/>
            <person name="Xiang C."/>
            <person name="Varshney R.K."/>
            <person name="Ding H."/>
            <person name="Gao S."/>
            <person name="Zong X."/>
        </authorList>
    </citation>
    <scope>NUCLEOTIDE SEQUENCE [LARGE SCALE GENOMIC DNA]</scope>
    <source>
        <strain evidence="3 4">cv. Zhongwan 6</strain>
    </source>
</reference>
<keyword evidence="4" id="KW-1185">Reference proteome</keyword>
<evidence type="ECO:0000313" key="4">
    <source>
        <dbReference type="Proteomes" id="UP001058974"/>
    </source>
</evidence>
<dbReference type="PANTHER" id="PTHR34948">
    <property type="entry name" value="OS08G0299200 PROTEIN"/>
    <property type="match status" value="1"/>
</dbReference>
<dbReference type="PROSITE" id="PS51707">
    <property type="entry name" value="CYTH"/>
    <property type="match status" value="1"/>
</dbReference>
<evidence type="ECO:0000256" key="1">
    <source>
        <dbReference type="SAM" id="MobiDB-lite"/>
    </source>
</evidence>
<feature type="domain" description="CYTH" evidence="2">
    <location>
        <begin position="82"/>
        <end position="281"/>
    </location>
</feature>
<dbReference type="InterPro" id="IPR023577">
    <property type="entry name" value="CYTH_domain"/>
</dbReference>
<evidence type="ECO:0000313" key="3">
    <source>
        <dbReference type="EMBL" id="KAI5416083.1"/>
    </source>
</evidence>
<proteinExistence type="predicted"/>
<protein>
    <recommendedName>
        <fullName evidence="2">CYTH domain-containing protein</fullName>
    </recommendedName>
</protein>
<organism evidence="3 4">
    <name type="scientific">Pisum sativum</name>
    <name type="common">Garden pea</name>
    <name type="synonym">Lathyrus oleraceus</name>
    <dbReference type="NCBI Taxonomy" id="3888"/>
    <lineage>
        <taxon>Eukaryota</taxon>
        <taxon>Viridiplantae</taxon>
        <taxon>Streptophyta</taxon>
        <taxon>Embryophyta</taxon>
        <taxon>Tracheophyta</taxon>
        <taxon>Spermatophyta</taxon>
        <taxon>Magnoliopsida</taxon>
        <taxon>eudicotyledons</taxon>
        <taxon>Gunneridae</taxon>
        <taxon>Pentapetalae</taxon>
        <taxon>rosids</taxon>
        <taxon>fabids</taxon>
        <taxon>Fabales</taxon>
        <taxon>Fabaceae</taxon>
        <taxon>Papilionoideae</taxon>
        <taxon>50 kb inversion clade</taxon>
        <taxon>NPAAA clade</taxon>
        <taxon>Hologalegina</taxon>
        <taxon>IRL clade</taxon>
        <taxon>Fabeae</taxon>
        <taxon>Lathyrus</taxon>
    </lineage>
</organism>
<dbReference type="EMBL" id="JAMSHJ010000004">
    <property type="protein sequence ID" value="KAI5416083.1"/>
    <property type="molecule type" value="Genomic_DNA"/>
</dbReference>
<dbReference type="AlphaFoldDB" id="A0A9D4X7H3"/>
<dbReference type="Gene3D" id="2.40.320.10">
    <property type="entry name" value="Hypothetical Protein Pfu-838710-001"/>
    <property type="match status" value="1"/>
</dbReference>
<dbReference type="SUPFAM" id="SSF55154">
    <property type="entry name" value="CYTH-like phosphatases"/>
    <property type="match status" value="1"/>
</dbReference>
<dbReference type="InterPro" id="IPR033469">
    <property type="entry name" value="CYTH-like_dom_sf"/>
</dbReference>
<dbReference type="Proteomes" id="UP001058974">
    <property type="component" value="Chromosome 4"/>
</dbReference>
<feature type="region of interest" description="Disordered" evidence="1">
    <location>
        <begin position="1"/>
        <end position="40"/>
    </location>
</feature>
<dbReference type="GO" id="GO:0016462">
    <property type="term" value="F:pyrophosphatase activity"/>
    <property type="evidence" value="ECO:0007669"/>
    <property type="project" value="UniProtKB-ARBA"/>
</dbReference>
<feature type="non-terminal residue" evidence="3">
    <location>
        <position position="1"/>
    </location>
</feature>
<dbReference type="SMART" id="SM01118">
    <property type="entry name" value="CYTH"/>
    <property type="match status" value="1"/>
</dbReference>
<dbReference type="Gramene" id="Psat04G0121500-T1">
    <property type="protein sequence ID" value="KAI5416083.1"/>
    <property type="gene ID" value="KIW84_041215"/>
</dbReference>
<name>A0A9D4X7H3_PEA</name>
<dbReference type="CDD" id="cd07374">
    <property type="entry name" value="CYTH-like_Pase"/>
    <property type="match status" value="1"/>
</dbReference>
<dbReference type="Pfam" id="PF01928">
    <property type="entry name" value="CYTH"/>
    <property type="match status" value="1"/>
</dbReference>
<gene>
    <name evidence="3" type="ORF">KIW84_041215</name>
</gene>
<dbReference type="PANTHER" id="PTHR34948:SF2">
    <property type="entry name" value="TRIPHOSPHATE TUNNEL METALLOENZYME 3"/>
    <property type="match status" value="1"/>
</dbReference>
<comment type="caution">
    <text evidence="3">The sequence shown here is derived from an EMBL/GenBank/DDBJ whole genome shotgun (WGS) entry which is preliminary data.</text>
</comment>
<accession>A0A9D4X7H3</accession>
<sequence>TTTTTTESHRKSKLRSKTKKNSKKLAVVTPPSPPPTPPQPPLALLLSSVNSIVQKIHLPKGIASASNPKLFPIRSLSLPSSEMEVEVKLRLANAEAHRRVTTLLSPFHVVTHRQHNLFFDGAASELSSRRAILRLRFYGNDEQCVVSLKAKAVLVDGVSRVEEDEEDLDPKVGRECVPEPGKLGLLESRILKRVKEEFGVVGENGFLGLGGFRNVRNVYDWKGLKLEVDETDFDFGTLYEIECESADPEEAKRILEEFLKEKEIDYSYSVASKFAIFRSGKLP</sequence>
<feature type="compositionally biased region" description="Basic residues" evidence="1">
    <location>
        <begin position="10"/>
        <end position="23"/>
    </location>
</feature>